<comment type="similarity">
    <text evidence="1">Belongs to the type-I restriction system S methylase family.</text>
</comment>
<name>A0A6M0RIQ4_9CYAN</name>
<dbReference type="SUPFAM" id="SSF116734">
    <property type="entry name" value="DNA methylase specificity domain"/>
    <property type="match status" value="1"/>
</dbReference>
<dbReference type="Pfam" id="PF01420">
    <property type="entry name" value="Methylase_S"/>
    <property type="match status" value="1"/>
</dbReference>
<dbReference type="GO" id="GO:0003677">
    <property type="term" value="F:DNA binding"/>
    <property type="evidence" value="ECO:0007669"/>
    <property type="project" value="UniProtKB-KW"/>
</dbReference>
<reference evidence="6 7" key="1">
    <citation type="journal article" date="2020" name="Microb. Ecol.">
        <title>Ecogenomics of the Marine Benthic Filamentous Cyanobacterium Adonisia.</title>
        <authorList>
            <person name="Walter J.M."/>
            <person name="Coutinho F.H."/>
            <person name="Leomil L."/>
            <person name="Hargreaves P.I."/>
            <person name="Campeao M.E."/>
            <person name="Vieira V.V."/>
            <person name="Silva B.S."/>
            <person name="Fistarol G.O."/>
            <person name="Salomon P.S."/>
            <person name="Sawabe T."/>
            <person name="Mino S."/>
            <person name="Hosokawa M."/>
            <person name="Miyashita H."/>
            <person name="Maruyama F."/>
            <person name="van Verk M.C."/>
            <person name="Dutilh B.E."/>
            <person name="Thompson C.C."/>
            <person name="Thompson F.L."/>
        </authorList>
    </citation>
    <scope>NUCLEOTIDE SEQUENCE [LARGE SCALE GENOMIC DNA]</scope>
    <source>
        <strain evidence="6 7">CCMR0081</strain>
    </source>
</reference>
<comment type="caution">
    <text evidence="6">The sequence shown here is derived from an EMBL/GenBank/DDBJ whole genome shotgun (WGS) entry which is preliminary data.</text>
</comment>
<protein>
    <recommendedName>
        <fullName evidence="5">Type I restriction modification DNA specificity domain-containing protein</fullName>
    </recommendedName>
</protein>
<dbReference type="RefSeq" id="WP_250565709.1">
    <property type="nucleotide sequence ID" value="NZ_QXHD01000004.1"/>
</dbReference>
<evidence type="ECO:0000256" key="2">
    <source>
        <dbReference type="ARBA" id="ARBA00022747"/>
    </source>
</evidence>
<dbReference type="InterPro" id="IPR000055">
    <property type="entry name" value="Restrct_endonuc_typeI_TRD"/>
</dbReference>
<evidence type="ECO:0000256" key="1">
    <source>
        <dbReference type="ARBA" id="ARBA00010923"/>
    </source>
</evidence>
<evidence type="ECO:0000256" key="4">
    <source>
        <dbReference type="ARBA" id="ARBA00038652"/>
    </source>
</evidence>
<accession>A0A6M0RIQ4</accession>
<dbReference type="PANTHER" id="PTHR43140">
    <property type="entry name" value="TYPE-1 RESTRICTION ENZYME ECOKI SPECIFICITY PROTEIN"/>
    <property type="match status" value="1"/>
</dbReference>
<dbReference type="InterPro" id="IPR044946">
    <property type="entry name" value="Restrct_endonuc_typeI_TRD_sf"/>
</dbReference>
<dbReference type="EMBL" id="QXHD01000004">
    <property type="protein sequence ID" value="NEZ56075.1"/>
    <property type="molecule type" value="Genomic_DNA"/>
</dbReference>
<gene>
    <name evidence="6" type="ORF">DXZ20_10405</name>
</gene>
<feature type="non-terminal residue" evidence="6">
    <location>
        <position position="230"/>
    </location>
</feature>
<organism evidence="6 7">
    <name type="scientific">Adonisia turfae CCMR0081</name>
    <dbReference type="NCBI Taxonomy" id="2292702"/>
    <lineage>
        <taxon>Bacteria</taxon>
        <taxon>Bacillati</taxon>
        <taxon>Cyanobacteriota</taxon>
        <taxon>Adonisia</taxon>
        <taxon>Adonisia turfae</taxon>
    </lineage>
</organism>
<proteinExistence type="inferred from homology"/>
<dbReference type="InterPro" id="IPR051212">
    <property type="entry name" value="Type-I_RE_S_subunit"/>
</dbReference>
<feature type="domain" description="Type I restriction modification DNA specificity" evidence="5">
    <location>
        <begin position="74"/>
        <end position="203"/>
    </location>
</feature>
<comment type="subunit">
    <text evidence="4">The methyltransferase is composed of M and S polypeptides.</text>
</comment>
<evidence type="ECO:0000256" key="3">
    <source>
        <dbReference type="ARBA" id="ARBA00023125"/>
    </source>
</evidence>
<keyword evidence="7" id="KW-1185">Reference proteome</keyword>
<evidence type="ECO:0000313" key="6">
    <source>
        <dbReference type="EMBL" id="NEZ56075.1"/>
    </source>
</evidence>
<sequence>MGEYENLPKLPRGWGWATVKQLASTQPRSIQSGPFGSNLKHSEFQDVGILAIGIDNVLNGQFFKGKQNRISHEKYVTLEKYTARPLDVLITVMATVGRCCVVPEDIETAIITKHVYRITVNQEIIYPYYLMFALLGGQTVKDQIKGQTRGQTRPGINGTILKNISIPIPPLTEQHRIVNKIEELFTQLDAGVDLLKKLKLKLKRYRQAVLKAAVEGKLTQDWRAAHQDEL</sequence>
<keyword evidence="3" id="KW-0238">DNA-binding</keyword>
<dbReference type="Gene3D" id="3.90.220.20">
    <property type="entry name" value="DNA methylase specificity domains"/>
    <property type="match status" value="1"/>
</dbReference>
<dbReference type="GO" id="GO:0009307">
    <property type="term" value="P:DNA restriction-modification system"/>
    <property type="evidence" value="ECO:0007669"/>
    <property type="project" value="UniProtKB-KW"/>
</dbReference>
<dbReference type="AlphaFoldDB" id="A0A6M0RIQ4"/>
<evidence type="ECO:0000259" key="5">
    <source>
        <dbReference type="Pfam" id="PF01420"/>
    </source>
</evidence>
<dbReference type="Proteomes" id="UP000481033">
    <property type="component" value="Unassembled WGS sequence"/>
</dbReference>
<keyword evidence="2" id="KW-0680">Restriction system</keyword>
<evidence type="ECO:0000313" key="7">
    <source>
        <dbReference type="Proteomes" id="UP000481033"/>
    </source>
</evidence>
<dbReference type="PANTHER" id="PTHR43140:SF1">
    <property type="entry name" value="TYPE I RESTRICTION ENZYME ECOKI SPECIFICITY SUBUNIT"/>
    <property type="match status" value="1"/>
</dbReference>